<dbReference type="EMBL" id="CP150951">
    <property type="protein sequence ID" value="WZC48056.1"/>
    <property type="molecule type" value="Genomic_DNA"/>
</dbReference>
<dbReference type="RefSeq" id="WP_341366175.1">
    <property type="nucleotide sequence ID" value="NZ_CP150951.2"/>
</dbReference>
<evidence type="ECO:0000313" key="1">
    <source>
        <dbReference type="EMBL" id="WZC48056.1"/>
    </source>
</evidence>
<reference evidence="2" key="1">
    <citation type="submission" date="2024-04" db="EMBL/GenBank/DDBJ databases">
        <title>Phylogenomic analyses of a clade within the roseobacter group suggest taxonomic reassignments of species of the genera Aestuariivita, Citreicella, Loktanella, Nautella, Pelagibaca, Ruegeria, Thalassobius, Thiobacimonas and Tropicibacter, and the proposal o.</title>
        <authorList>
            <person name="Jeon C.O."/>
        </authorList>
    </citation>
    <scope>NUCLEOTIDE SEQUENCE [LARGE SCALE GENOMIC DNA]</scope>
    <source>
        <strain evidence="2">BS5-3</strain>
    </source>
</reference>
<protein>
    <submittedName>
        <fullName evidence="1">TetR/AcrR family transcriptional regulator</fullName>
    </submittedName>
</protein>
<dbReference type="Proteomes" id="UP001440612">
    <property type="component" value="Chromosome"/>
</dbReference>
<name>A0ABZ2V2C3_9RHOB</name>
<proteinExistence type="predicted"/>
<dbReference type="InterPro" id="IPR009057">
    <property type="entry name" value="Homeodomain-like_sf"/>
</dbReference>
<evidence type="ECO:0000313" key="2">
    <source>
        <dbReference type="Proteomes" id="UP001440612"/>
    </source>
</evidence>
<organism evidence="1 2">
    <name type="scientific">Yoonia phaeophyticola</name>
    <dbReference type="NCBI Taxonomy" id="3137369"/>
    <lineage>
        <taxon>Bacteria</taxon>
        <taxon>Pseudomonadati</taxon>
        <taxon>Pseudomonadota</taxon>
        <taxon>Alphaproteobacteria</taxon>
        <taxon>Rhodobacterales</taxon>
        <taxon>Paracoccaceae</taxon>
        <taxon>Yoonia</taxon>
    </lineage>
</organism>
<dbReference type="Gene3D" id="1.10.357.10">
    <property type="entry name" value="Tetracycline Repressor, domain 2"/>
    <property type="match status" value="1"/>
</dbReference>
<keyword evidence="2" id="KW-1185">Reference proteome</keyword>
<accession>A0ABZ2V2C3</accession>
<sequence>MAEKKKRLERQDWINAGFRALTVKGPEGLRVEPIARELRSTKGSFYWHFNDLNDLHYSMLEYWQSAATEQIIARLQALPRGLPRLLALVQAVNMPHEAQGGAGAEAAVRAWGQSYVPARDAMRAVDQRRLAFLSECFADMGLTDPELPRLLYAAHLGLEQLSMHADVDPARTLAHLVSLLAEESSA</sequence>
<dbReference type="SUPFAM" id="SSF46689">
    <property type="entry name" value="Homeodomain-like"/>
    <property type="match status" value="1"/>
</dbReference>
<gene>
    <name evidence="1" type="ORF">AABB29_14345</name>
</gene>